<dbReference type="AlphaFoldDB" id="A0A223Q4K4"/>
<geneLocation type="plasmid" evidence="1">
    <name>pSY153-MDR</name>
</geneLocation>
<accession>A0A223Q4K4</accession>
<dbReference type="EMBL" id="KY883660">
    <property type="protein sequence ID" value="ASU52547.1"/>
    <property type="molecule type" value="Genomic_DNA"/>
</dbReference>
<evidence type="ECO:0000313" key="1">
    <source>
        <dbReference type="EMBL" id="ASU52547.1"/>
    </source>
</evidence>
<protein>
    <submittedName>
        <fullName evidence="1">Uncharacterized protein</fullName>
    </submittedName>
</protein>
<reference evidence="1" key="1">
    <citation type="journal article" date="2017" name="Oncotarget">
        <title>pSY153-MDR, a p12969-DIM-related mega plasmid carrying blaIMP-45 and armA, from clinical Pseudomonas putida.</title>
        <authorList>
            <person name="Yuan M."/>
            <person name="Chen H."/>
            <person name="Zhu X."/>
            <person name="Feng J."/>
            <person name="Zhan Z."/>
            <person name="Zhang D."/>
            <person name="Chen X."/>
            <person name="Zhao X."/>
            <person name="Lu J."/>
            <person name="Xu J."/>
            <person name="Zhou D."/>
            <person name="Li J."/>
        </authorList>
    </citation>
    <scope>NUCLEOTIDE SEQUENCE</scope>
    <source>
        <strain evidence="1">SY153</strain>
        <plasmid evidence="1">pSY153-MDR</plasmid>
    </source>
</reference>
<keyword evidence="1" id="KW-0614">Plasmid</keyword>
<sequence length="125" mass="13536">MPEPLSEFHRVNLTCIAQTLLYLGRITGDARSWQREAPLIRRIAVMATLTIAAGCSSHATSETPTSLNGQVSAQPTPLTASQARSLAFDDCNYIVDHLASTHKDSARARALNYCMGVDVAKFGMN</sequence>
<proteinExistence type="predicted"/>
<name>A0A223Q4K4_PSEPU</name>
<organism evidence="1">
    <name type="scientific">Pseudomonas putida</name>
    <name type="common">Arthrobacter siderocapsulatus</name>
    <dbReference type="NCBI Taxonomy" id="303"/>
    <lineage>
        <taxon>Bacteria</taxon>
        <taxon>Pseudomonadati</taxon>
        <taxon>Pseudomonadota</taxon>
        <taxon>Gammaproteobacteria</taxon>
        <taxon>Pseudomonadales</taxon>
        <taxon>Pseudomonadaceae</taxon>
        <taxon>Pseudomonas</taxon>
    </lineage>
</organism>